<keyword evidence="3 5" id="KW-1133">Transmembrane helix</keyword>
<dbReference type="PANTHER" id="PTHR37422">
    <property type="entry name" value="TEICHURONIC ACID BIOSYNTHESIS PROTEIN TUAE"/>
    <property type="match status" value="1"/>
</dbReference>
<dbReference type="EMBL" id="MGFK01000031">
    <property type="protein sequence ID" value="OGM03683.1"/>
    <property type="molecule type" value="Genomic_DNA"/>
</dbReference>
<comment type="caution">
    <text evidence="7">The sequence shown here is derived from an EMBL/GenBank/DDBJ whole genome shotgun (WGS) entry which is preliminary data.</text>
</comment>
<feature type="transmembrane region" description="Helical" evidence="5">
    <location>
        <begin position="232"/>
        <end position="250"/>
    </location>
</feature>
<dbReference type="AlphaFoldDB" id="A0A1F7WLH3"/>
<evidence type="ECO:0000256" key="2">
    <source>
        <dbReference type="ARBA" id="ARBA00022692"/>
    </source>
</evidence>
<keyword evidence="2 5" id="KW-0812">Transmembrane</keyword>
<gene>
    <name evidence="7" type="ORF">A2112_01915</name>
</gene>
<evidence type="ECO:0000259" key="6">
    <source>
        <dbReference type="Pfam" id="PF04932"/>
    </source>
</evidence>
<sequence>MDKTRTKLVKVLTLAFLVLFPFGQLLRSEVTLFAASVTIHPIDIIVGLTFLTLISGRFNKPHWYKSMIALLVVIIFSFVFSTTIFGLAPLTRGAFYLLRLTAYLYFFVALFNVTKGRQAKNTLYNSLIAVSVVVGLFGWIQYRQFPDLRSLFYIGWDDHLFRLIGTYLDPGFTSIIVSFGFLLSLVRFIEEKKVKFLIFCLFFLVTVAFTYARAAYIALLVGVFVVSKIRKSYTPVFLTSLGLITLVLFLPRPEGYGVKLERTHSIYAKLENYGQTLNIIKKAPLFGVGFNNFCVARLEFLGDNETRSHACNGSDSSFLHLFATTGVLGVLAAFKFLKEVAMGVRKDAYYLAFIGSFVLLFVHSIFVNSFFYPWVMGYMAILVSIKESS</sequence>
<evidence type="ECO:0000256" key="5">
    <source>
        <dbReference type="SAM" id="Phobius"/>
    </source>
</evidence>
<dbReference type="PANTHER" id="PTHR37422:SF13">
    <property type="entry name" value="LIPOPOLYSACCHARIDE BIOSYNTHESIS PROTEIN PA4999-RELATED"/>
    <property type="match status" value="1"/>
</dbReference>
<feature type="transmembrane region" description="Helical" evidence="5">
    <location>
        <begin position="317"/>
        <end position="337"/>
    </location>
</feature>
<keyword evidence="4 5" id="KW-0472">Membrane</keyword>
<feature type="transmembrane region" description="Helical" evidence="5">
    <location>
        <begin position="349"/>
        <end position="372"/>
    </location>
</feature>
<feature type="transmembrane region" description="Helical" evidence="5">
    <location>
        <begin position="37"/>
        <end position="56"/>
    </location>
</feature>
<feature type="transmembrane region" description="Helical" evidence="5">
    <location>
        <begin position="123"/>
        <end position="142"/>
    </location>
</feature>
<feature type="transmembrane region" description="Helical" evidence="5">
    <location>
        <begin position="171"/>
        <end position="189"/>
    </location>
</feature>
<dbReference type="Pfam" id="PF04932">
    <property type="entry name" value="Wzy_C"/>
    <property type="match status" value="1"/>
</dbReference>
<feature type="transmembrane region" description="Helical" evidence="5">
    <location>
        <begin position="68"/>
        <end position="88"/>
    </location>
</feature>
<organism evidence="7 8">
    <name type="scientific">Candidatus Woesebacteria bacterium GWA1_42_12</name>
    <dbReference type="NCBI Taxonomy" id="1802472"/>
    <lineage>
        <taxon>Bacteria</taxon>
        <taxon>Candidatus Woeseibacteriota</taxon>
    </lineage>
</organism>
<dbReference type="Proteomes" id="UP000177091">
    <property type="component" value="Unassembled WGS sequence"/>
</dbReference>
<comment type="subcellular location">
    <subcellularLocation>
        <location evidence="1">Membrane</location>
        <topology evidence="1">Multi-pass membrane protein</topology>
    </subcellularLocation>
</comment>
<evidence type="ECO:0000313" key="7">
    <source>
        <dbReference type="EMBL" id="OGM03683.1"/>
    </source>
</evidence>
<evidence type="ECO:0000256" key="1">
    <source>
        <dbReference type="ARBA" id="ARBA00004141"/>
    </source>
</evidence>
<dbReference type="InterPro" id="IPR007016">
    <property type="entry name" value="O-antigen_ligase-rel_domated"/>
</dbReference>
<dbReference type="InterPro" id="IPR051533">
    <property type="entry name" value="WaaL-like"/>
</dbReference>
<feature type="domain" description="O-antigen ligase-related" evidence="6">
    <location>
        <begin position="199"/>
        <end position="333"/>
    </location>
</feature>
<evidence type="ECO:0000256" key="4">
    <source>
        <dbReference type="ARBA" id="ARBA00023136"/>
    </source>
</evidence>
<protein>
    <recommendedName>
        <fullName evidence="6">O-antigen ligase-related domain-containing protein</fullName>
    </recommendedName>
</protein>
<feature type="transmembrane region" description="Helical" evidence="5">
    <location>
        <begin position="94"/>
        <end position="111"/>
    </location>
</feature>
<evidence type="ECO:0000256" key="3">
    <source>
        <dbReference type="ARBA" id="ARBA00022989"/>
    </source>
</evidence>
<accession>A0A1F7WLH3</accession>
<name>A0A1F7WLH3_9BACT</name>
<evidence type="ECO:0000313" key="8">
    <source>
        <dbReference type="Proteomes" id="UP000177091"/>
    </source>
</evidence>
<feature type="transmembrane region" description="Helical" evidence="5">
    <location>
        <begin position="196"/>
        <end position="226"/>
    </location>
</feature>
<dbReference type="GO" id="GO:0016020">
    <property type="term" value="C:membrane"/>
    <property type="evidence" value="ECO:0007669"/>
    <property type="project" value="UniProtKB-SubCell"/>
</dbReference>
<reference evidence="7 8" key="1">
    <citation type="journal article" date="2016" name="Nat. Commun.">
        <title>Thousands of microbial genomes shed light on interconnected biogeochemical processes in an aquifer system.</title>
        <authorList>
            <person name="Anantharaman K."/>
            <person name="Brown C.T."/>
            <person name="Hug L.A."/>
            <person name="Sharon I."/>
            <person name="Castelle C.J."/>
            <person name="Probst A.J."/>
            <person name="Thomas B.C."/>
            <person name="Singh A."/>
            <person name="Wilkins M.J."/>
            <person name="Karaoz U."/>
            <person name="Brodie E.L."/>
            <person name="Williams K.H."/>
            <person name="Hubbard S.S."/>
            <person name="Banfield J.F."/>
        </authorList>
    </citation>
    <scope>NUCLEOTIDE SEQUENCE [LARGE SCALE GENOMIC DNA]</scope>
</reference>
<proteinExistence type="predicted"/>